<evidence type="ECO:0000256" key="3">
    <source>
        <dbReference type="ARBA" id="ARBA00022664"/>
    </source>
</evidence>
<comment type="catalytic activity">
    <reaction evidence="7 9">
        <text>O-phospho-L-seryl-[protein] + H2O = L-seryl-[protein] + phosphate</text>
        <dbReference type="Rhea" id="RHEA:20629"/>
        <dbReference type="Rhea" id="RHEA-COMP:9863"/>
        <dbReference type="Rhea" id="RHEA-COMP:11604"/>
        <dbReference type="ChEBI" id="CHEBI:15377"/>
        <dbReference type="ChEBI" id="CHEBI:29999"/>
        <dbReference type="ChEBI" id="CHEBI:43474"/>
        <dbReference type="ChEBI" id="CHEBI:83421"/>
        <dbReference type="EC" id="3.1.3.16"/>
    </reaction>
</comment>
<dbReference type="AlphaFoldDB" id="A0A8J2PSY3"/>
<reference evidence="10" key="1">
    <citation type="submission" date="2021-06" db="EMBL/GenBank/DDBJ databases">
        <authorList>
            <person name="Hodson N. C."/>
            <person name="Mongue J. A."/>
            <person name="Jaron S. K."/>
        </authorList>
    </citation>
    <scope>NUCLEOTIDE SEQUENCE</scope>
</reference>
<evidence type="ECO:0000256" key="4">
    <source>
        <dbReference type="ARBA" id="ARBA00022801"/>
    </source>
</evidence>
<evidence type="ECO:0000256" key="1">
    <source>
        <dbReference type="ARBA" id="ARBA00004123"/>
    </source>
</evidence>
<dbReference type="InterPro" id="IPR006811">
    <property type="entry name" value="RNA_pol_II_suA"/>
</dbReference>
<dbReference type="GO" id="GO:0031124">
    <property type="term" value="P:mRNA 3'-end processing"/>
    <property type="evidence" value="ECO:0007669"/>
    <property type="project" value="UniProtKB-ARBA"/>
</dbReference>
<comment type="caution">
    <text evidence="10">The sequence shown here is derived from an EMBL/GenBank/DDBJ whole genome shotgun (WGS) entry which is preliminary data.</text>
</comment>
<dbReference type="GO" id="GO:0005634">
    <property type="term" value="C:nucleus"/>
    <property type="evidence" value="ECO:0007669"/>
    <property type="project" value="UniProtKB-SubCell"/>
</dbReference>
<comment type="catalytic activity">
    <reaction evidence="8 9">
        <text>O-phospho-L-threonyl-[protein] + H2O = L-threonyl-[protein] + phosphate</text>
        <dbReference type="Rhea" id="RHEA:47004"/>
        <dbReference type="Rhea" id="RHEA-COMP:11060"/>
        <dbReference type="Rhea" id="RHEA-COMP:11605"/>
        <dbReference type="ChEBI" id="CHEBI:15377"/>
        <dbReference type="ChEBI" id="CHEBI:30013"/>
        <dbReference type="ChEBI" id="CHEBI:43474"/>
        <dbReference type="ChEBI" id="CHEBI:61977"/>
        <dbReference type="EC" id="3.1.3.16"/>
    </reaction>
</comment>
<dbReference type="OrthoDB" id="57957at2759"/>
<evidence type="ECO:0000256" key="7">
    <source>
        <dbReference type="ARBA" id="ARBA00047761"/>
    </source>
</evidence>
<evidence type="ECO:0000313" key="11">
    <source>
        <dbReference type="Proteomes" id="UP000708208"/>
    </source>
</evidence>
<gene>
    <name evidence="10" type="ORF">AFUS01_LOCUS45017</name>
</gene>
<evidence type="ECO:0000313" key="10">
    <source>
        <dbReference type="EMBL" id="CAG7835680.1"/>
    </source>
</evidence>
<sequence length="253" mass="28617">MVISIISPFGYAVLFLSSPKMHPGNDNGDSHYSVTKSAASKFGIPRPLSGKMQANRKDELKIAVICSSNMNRSMEAHAFLAKKGYNVESFGTGDKVKLPGSAPDKPNVYDFGTTYEYIYQDLLTKDKNMYTQNGLLHMLDRNRRIKPKPEKFQLSKSTFSLIITCEERVYDQALDHLDTSIYNGVWKPKNTALHLVNIDIQDNHEEATIGAFLITELVAILSSADDLDNEIDELLLEFESKHERQLLHSIMWQ</sequence>
<evidence type="ECO:0000256" key="5">
    <source>
        <dbReference type="ARBA" id="ARBA00022912"/>
    </source>
</evidence>
<comment type="function">
    <text evidence="9">Protein phosphatase that catalyzes the dephosphorylation of the C-terminal domain of RNA polymerase II. Plays a role in RNA processing and termination.</text>
</comment>
<comment type="subcellular location">
    <subcellularLocation>
        <location evidence="1 9">Nucleus</location>
    </subcellularLocation>
</comment>
<comment type="similarity">
    <text evidence="2 9">Belongs to the SSU72 phosphatase family.</text>
</comment>
<proteinExistence type="inferred from homology"/>
<dbReference type="EMBL" id="CAJVCH010570723">
    <property type="protein sequence ID" value="CAG7835680.1"/>
    <property type="molecule type" value="Genomic_DNA"/>
</dbReference>
<dbReference type="PANTHER" id="PTHR20383">
    <property type="entry name" value="RNA POLYMERASE II SUBUNIT A C-TERMINAL DOMAIN PHOSPHATASE"/>
    <property type="match status" value="1"/>
</dbReference>
<keyword evidence="11" id="KW-1185">Reference proteome</keyword>
<evidence type="ECO:0000256" key="2">
    <source>
        <dbReference type="ARBA" id="ARBA00008978"/>
    </source>
</evidence>
<evidence type="ECO:0000256" key="9">
    <source>
        <dbReference type="RuleBase" id="RU369031"/>
    </source>
</evidence>
<keyword evidence="4 9" id="KW-0378">Hydrolase</keyword>
<keyword evidence="5 9" id="KW-0904">Protein phosphatase</keyword>
<dbReference type="Pfam" id="PF04722">
    <property type="entry name" value="Ssu72"/>
    <property type="match status" value="1"/>
</dbReference>
<evidence type="ECO:0000256" key="6">
    <source>
        <dbReference type="ARBA" id="ARBA00023242"/>
    </source>
</evidence>
<dbReference type="FunFam" id="3.40.50.2300:FF:000039">
    <property type="entry name" value="RNA polymerase II subunit A C-terminal domain phosphatase"/>
    <property type="match status" value="1"/>
</dbReference>
<accession>A0A8J2PSY3</accession>
<protein>
    <recommendedName>
        <fullName evidence="9">RNA polymerase II subunit A C-terminal domain phosphatase SSU72</fullName>
        <shortName evidence="9">CTD phosphatase SSU72</shortName>
        <ecNumber evidence="9">3.1.3.16</ecNumber>
    </recommendedName>
</protein>
<dbReference type="FunFam" id="3.40.50.2300:FF:000066">
    <property type="entry name" value="RNA polymerase II subunit A C-terminal domain phosphatase SSU72"/>
    <property type="match status" value="1"/>
</dbReference>
<name>A0A8J2PSY3_9HEXA</name>
<organism evidence="10 11">
    <name type="scientific">Allacma fusca</name>
    <dbReference type="NCBI Taxonomy" id="39272"/>
    <lineage>
        <taxon>Eukaryota</taxon>
        <taxon>Metazoa</taxon>
        <taxon>Ecdysozoa</taxon>
        <taxon>Arthropoda</taxon>
        <taxon>Hexapoda</taxon>
        <taxon>Collembola</taxon>
        <taxon>Symphypleona</taxon>
        <taxon>Sminthuridae</taxon>
        <taxon>Allacma</taxon>
    </lineage>
</organism>
<keyword evidence="6 9" id="KW-0539">Nucleus</keyword>
<dbReference type="GO" id="GO:0008420">
    <property type="term" value="F:RNA polymerase II CTD heptapeptide repeat phosphatase activity"/>
    <property type="evidence" value="ECO:0007669"/>
    <property type="project" value="UniProtKB-ARBA"/>
</dbReference>
<dbReference type="EC" id="3.1.3.16" evidence="9"/>
<dbReference type="Proteomes" id="UP000708208">
    <property type="component" value="Unassembled WGS sequence"/>
</dbReference>
<keyword evidence="3 9" id="KW-0507">mRNA processing</keyword>
<evidence type="ECO:0000256" key="8">
    <source>
        <dbReference type="ARBA" id="ARBA00048336"/>
    </source>
</evidence>